<dbReference type="PATRIC" id="fig|991778.3.peg.4420"/>
<proteinExistence type="predicted"/>
<comment type="caution">
    <text evidence="1">The sequence shown here is derived from an EMBL/GenBank/DDBJ whole genome shotgun (WGS) entry which is preliminary data.</text>
</comment>
<dbReference type="EMBL" id="AFAR01000205">
    <property type="protein sequence ID" value="EGF25832.1"/>
    <property type="molecule type" value="Genomic_DNA"/>
</dbReference>
<evidence type="ECO:0000313" key="2">
    <source>
        <dbReference type="Proteomes" id="UP000006222"/>
    </source>
</evidence>
<organism evidence="1 2">
    <name type="scientific">Rhodopirellula baltica WH47</name>
    <dbReference type="NCBI Taxonomy" id="991778"/>
    <lineage>
        <taxon>Bacteria</taxon>
        <taxon>Pseudomonadati</taxon>
        <taxon>Planctomycetota</taxon>
        <taxon>Planctomycetia</taxon>
        <taxon>Pirellulales</taxon>
        <taxon>Pirellulaceae</taxon>
        <taxon>Rhodopirellula</taxon>
    </lineage>
</organism>
<name>F2AWR9_RHOBT</name>
<dbReference type="Proteomes" id="UP000006222">
    <property type="component" value="Unassembled WGS sequence"/>
</dbReference>
<protein>
    <submittedName>
        <fullName evidence="1">Uncharacterized protein</fullName>
    </submittedName>
</protein>
<sequence>MVHLLSNWSFNGRTDARERCNPCNCRDLLDFEWGRIALAHNLQFR</sequence>
<reference evidence="1 2" key="1">
    <citation type="journal article" date="2013" name="Mar. Genomics">
        <title>Expression of sulfatases in Rhodopirellula baltica and the diversity of sulfatases in the genus Rhodopirellula.</title>
        <authorList>
            <person name="Wegner C.E."/>
            <person name="Richter-Heitmann T."/>
            <person name="Klindworth A."/>
            <person name="Klockow C."/>
            <person name="Richter M."/>
            <person name="Achstetter T."/>
            <person name="Glockner F.O."/>
            <person name="Harder J."/>
        </authorList>
    </citation>
    <scope>NUCLEOTIDE SEQUENCE [LARGE SCALE GENOMIC DNA]</scope>
    <source>
        <strain evidence="1 2">WH47</strain>
    </source>
</reference>
<dbReference type="AlphaFoldDB" id="F2AWR9"/>
<gene>
    <name evidence="1" type="ORF">RBWH47_05983</name>
</gene>
<evidence type="ECO:0000313" key="1">
    <source>
        <dbReference type="EMBL" id="EGF25832.1"/>
    </source>
</evidence>
<accession>F2AWR9</accession>